<evidence type="ECO:0000259" key="1">
    <source>
        <dbReference type="Pfam" id="PF12802"/>
    </source>
</evidence>
<evidence type="ECO:0000313" key="3">
    <source>
        <dbReference type="Proteomes" id="UP001589532"/>
    </source>
</evidence>
<dbReference type="InterPro" id="IPR000835">
    <property type="entry name" value="HTH_MarR-typ"/>
</dbReference>
<evidence type="ECO:0000313" key="2">
    <source>
        <dbReference type="EMBL" id="MFB9626799.1"/>
    </source>
</evidence>
<gene>
    <name evidence="2" type="ORF">ACFFSA_27250</name>
</gene>
<dbReference type="Pfam" id="PF12802">
    <property type="entry name" value="MarR_2"/>
    <property type="match status" value="1"/>
</dbReference>
<keyword evidence="3" id="KW-1185">Reference proteome</keyword>
<name>A0ABV5S745_9ACTN</name>
<dbReference type="EMBL" id="JBHMBW010000025">
    <property type="protein sequence ID" value="MFB9626799.1"/>
    <property type="molecule type" value="Genomic_DNA"/>
</dbReference>
<dbReference type="CDD" id="cd00090">
    <property type="entry name" value="HTH_ARSR"/>
    <property type="match status" value="1"/>
</dbReference>
<sequence>MNDTERQPTWTFLTNHARVLRLIADNPQARIRDIAQTIGITERAAMGIVNDLKDAGYIDVLREGRRNRYTIVPGQHLRHPSQRTIPVQAPPGPVHPA</sequence>
<dbReference type="InterPro" id="IPR036388">
    <property type="entry name" value="WH-like_DNA-bd_sf"/>
</dbReference>
<accession>A0ABV5S745</accession>
<organism evidence="2 3">
    <name type="scientific">Nonomuraea helvata</name>
    <dbReference type="NCBI Taxonomy" id="37484"/>
    <lineage>
        <taxon>Bacteria</taxon>
        <taxon>Bacillati</taxon>
        <taxon>Actinomycetota</taxon>
        <taxon>Actinomycetes</taxon>
        <taxon>Streptosporangiales</taxon>
        <taxon>Streptosporangiaceae</taxon>
        <taxon>Nonomuraea</taxon>
    </lineage>
</organism>
<comment type="caution">
    <text evidence="2">The sequence shown here is derived from an EMBL/GenBank/DDBJ whole genome shotgun (WGS) entry which is preliminary data.</text>
</comment>
<feature type="domain" description="HTH marR-type" evidence="1">
    <location>
        <begin position="15"/>
        <end position="63"/>
    </location>
</feature>
<reference evidence="2 3" key="1">
    <citation type="submission" date="2024-09" db="EMBL/GenBank/DDBJ databases">
        <authorList>
            <person name="Sun Q."/>
            <person name="Mori K."/>
        </authorList>
    </citation>
    <scope>NUCLEOTIDE SEQUENCE [LARGE SCALE GENOMIC DNA]</scope>
    <source>
        <strain evidence="2 3">JCM 3143</strain>
    </source>
</reference>
<dbReference type="RefSeq" id="WP_345003200.1">
    <property type="nucleotide sequence ID" value="NZ_BAAAXV010000012.1"/>
</dbReference>
<dbReference type="InterPro" id="IPR036390">
    <property type="entry name" value="WH_DNA-bd_sf"/>
</dbReference>
<dbReference type="InterPro" id="IPR011991">
    <property type="entry name" value="ArsR-like_HTH"/>
</dbReference>
<dbReference type="Gene3D" id="1.10.10.10">
    <property type="entry name" value="Winged helix-like DNA-binding domain superfamily/Winged helix DNA-binding domain"/>
    <property type="match status" value="1"/>
</dbReference>
<protein>
    <submittedName>
        <fullName evidence="2">Helix-turn-helix transcriptional regulator</fullName>
    </submittedName>
</protein>
<proteinExistence type="predicted"/>
<dbReference type="Proteomes" id="UP001589532">
    <property type="component" value="Unassembled WGS sequence"/>
</dbReference>
<dbReference type="SUPFAM" id="SSF46785">
    <property type="entry name" value="Winged helix' DNA-binding domain"/>
    <property type="match status" value="1"/>
</dbReference>